<protein>
    <recommendedName>
        <fullName evidence="3">DUF559 domain-containing protein</fullName>
    </recommendedName>
</protein>
<dbReference type="EMBL" id="MFCP01000007">
    <property type="protein sequence ID" value="OGE29330.1"/>
    <property type="molecule type" value="Genomic_DNA"/>
</dbReference>
<dbReference type="Pfam" id="PF18780">
    <property type="entry name" value="HNH_repeat"/>
    <property type="match status" value="1"/>
</dbReference>
<evidence type="ECO:0000313" key="1">
    <source>
        <dbReference type="EMBL" id="OGE29330.1"/>
    </source>
</evidence>
<evidence type="ECO:0008006" key="3">
    <source>
        <dbReference type="Google" id="ProtNLM"/>
    </source>
</evidence>
<dbReference type="InterPro" id="IPR041025">
    <property type="entry name" value="HNH_repeat"/>
</dbReference>
<accession>A0A1F5JLJ7</accession>
<reference evidence="1 2" key="1">
    <citation type="journal article" date="2016" name="Nat. Commun.">
        <title>Thousands of microbial genomes shed light on interconnected biogeochemical processes in an aquifer system.</title>
        <authorList>
            <person name="Anantharaman K."/>
            <person name="Brown C.T."/>
            <person name="Hug L.A."/>
            <person name="Sharon I."/>
            <person name="Castelle C.J."/>
            <person name="Probst A.J."/>
            <person name="Thomas B.C."/>
            <person name="Singh A."/>
            <person name="Wilkins M.J."/>
            <person name="Karaoz U."/>
            <person name="Brodie E.L."/>
            <person name="Williams K.H."/>
            <person name="Hubbard S.S."/>
            <person name="Banfield J.F."/>
        </authorList>
    </citation>
    <scope>NUCLEOTIDE SEQUENCE [LARGE SCALE GENOMIC DNA]</scope>
</reference>
<sequence>MICQPQSQCIVSKEYIINQIQNFYVKNKRIPLKREFNHYSAARKRFGNWNNAIKTAGFKPNPVLFAEHQIANDGHVCDSIAEKIIDDYLSEKSIVHERNISYPEGDYSVDFRIGLKWVEYFGLAGEHKRYDELRKIKLELAEKYKLSLVEIYPKDLYPYNRLEAIFGS</sequence>
<proteinExistence type="predicted"/>
<gene>
    <name evidence="1" type="ORF">A2867_03175</name>
</gene>
<dbReference type="AlphaFoldDB" id="A0A1F5JLJ7"/>
<comment type="caution">
    <text evidence="1">The sequence shown here is derived from an EMBL/GenBank/DDBJ whole genome shotgun (WGS) entry which is preliminary data.</text>
</comment>
<organism evidence="1 2">
    <name type="scientific">Candidatus Daviesbacteria bacterium RIFCSPHIGHO2_01_FULL_40_11</name>
    <dbReference type="NCBI Taxonomy" id="1797762"/>
    <lineage>
        <taxon>Bacteria</taxon>
        <taxon>Candidatus Daviesiibacteriota</taxon>
    </lineage>
</organism>
<dbReference type="Proteomes" id="UP000177555">
    <property type="component" value="Unassembled WGS sequence"/>
</dbReference>
<evidence type="ECO:0000313" key="2">
    <source>
        <dbReference type="Proteomes" id="UP000177555"/>
    </source>
</evidence>
<name>A0A1F5JLJ7_9BACT</name>